<keyword evidence="2 3" id="KW-0040">ANK repeat</keyword>
<dbReference type="PANTHER" id="PTHR24126:SF14">
    <property type="entry name" value="ANK_REP_REGION DOMAIN-CONTAINING PROTEIN"/>
    <property type="match status" value="1"/>
</dbReference>
<dbReference type="Pfam" id="PF12796">
    <property type="entry name" value="Ank_2"/>
    <property type="match status" value="5"/>
</dbReference>
<dbReference type="InterPro" id="IPR036770">
    <property type="entry name" value="Ankyrin_rpt-contain_sf"/>
</dbReference>
<dbReference type="Pfam" id="PF00023">
    <property type="entry name" value="Ank"/>
    <property type="match status" value="2"/>
</dbReference>
<dbReference type="GO" id="GO:0006357">
    <property type="term" value="P:regulation of transcription by RNA polymerase II"/>
    <property type="evidence" value="ECO:0007669"/>
    <property type="project" value="TreeGrafter"/>
</dbReference>
<dbReference type="InterPro" id="IPR049050">
    <property type="entry name" value="nSTAND3"/>
</dbReference>
<keyword evidence="1" id="KW-0677">Repeat</keyword>
<dbReference type="Proteomes" id="UP000005408">
    <property type="component" value="Unassembled WGS sequence"/>
</dbReference>
<feature type="repeat" description="ANK" evidence="3">
    <location>
        <begin position="1212"/>
        <end position="1244"/>
    </location>
</feature>
<dbReference type="InterPro" id="IPR027417">
    <property type="entry name" value="P-loop_NTPase"/>
</dbReference>
<dbReference type="PRINTS" id="PR01415">
    <property type="entry name" value="ANKYRIN"/>
</dbReference>
<feature type="repeat" description="ANK" evidence="3">
    <location>
        <begin position="719"/>
        <end position="751"/>
    </location>
</feature>
<feature type="repeat" description="ANK" evidence="3">
    <location>
        <begin position="1183"/>
        <end position="1215"/>
    </location>
</feature>
<feature type="repeat" description="ANK" evidence="3">
    <location>
        <begin position="917"/>
        <end position="949"/>
    </location>
</feature>
<evidence type="ECO:0000256" key="1">
    <source>
        <dbReference type="ARBA" id="ARBA00022737"/>
    </source>
</evidence>
<dbReference type="AlphaFoldDB" id="A0A8W8JAX2"/>
<feature type="repeat" description="ANK" evidence="3">
    <location>
        <begin position="1084"/>
        <end position="1116"/>
    </location>
</feature>
<feature type="repeat" description="ANK" evidence="3">
    <location>
        <begin position="1150"/>
        <end position="1182"/>
    </location>
</feature>
<protein>
    <recommendedName>
        <fullName evidence="5">Novel STAND NTPase 3 domain-containing protein</fullName>
    </recommendedName>
</protein>
<dbReference type="InterPro" id="IPR002110">
    <property type="entry name" value="Ankyrin_rpt"/>
</dbReference>
<dbReference type="Gene3D" id="1.25.40.20">
    <property type="entry name" value="Ankyrin repeat-containing domain"/>
    <property type="match status" value="4"/>
</dbReference>
<feature type="transmembrane region" description="Helical" evidence="4">
    <location>
        <begin position="144"/>
        <end position="165"/>
    </location>
</feature>
<dbReference type="Pfam" id="PF20720">
    <property type="entry name" value="nSTAND3"/>
    <property type="match status" value="1"/>
</dbReference>
<dbReference type="EnsemblMetazoa" id="G17496.1">
    <property type="protein sequence ID" value="G17496.1:cds"/>
    <property type="gene ID" value="G17496"/>
</dbReference>
<feature type="repeat" description="ANK" evidence="3">
    <location>
        <begin position="1016"/>
        <end position="1048"/>
    </location>
</feature>
<keyword evidence="4" id="KW-0812">Transmembrane</keyword>
<evidence type="ECO:0000259" key="5">
    <source>
        <dbReference type="Pfam" id="PF20720"/>
    </source>
</evidence>
<keyword evidence="7" id="KW-1185">Reference proteome</keyword>
<evidence type="ECO:0000256" key="4">
    <source>
        <dbReference type="SAM" id="Phobius"/>
    </source>
</evidence>
<feature type="repeat" description="ANK" evidence="3">
    <location>
        <begin position="851"/>
        <end position="883"/>
    </location>
</feature>
<evidence type="ECO:0000256" key="3">
    <source>
        <dbReference type="PROSITE-ProRule" id="PRU00023"/>
    </source>
</evidence>
<dbReference type="PANTHER" id="PTHR24126">
    <property type="entry name" value="ANKYRIN REPEAT, PH AND SEC7 DOMAIN CONTAINING PROTEIN SECG-RELATED"/>
    <property type="match status" value="1"/>
</dbReference>
<dbReference type="SMART" id="SM00248">
    <property type="entry name" value="ANK"/>
    <property type="match status" value="17"/>
</dbReference>
<dbReference type="PROSITE" id="PS50088">
    <property type="entry name" value="ANK_REPEAT"/>
    <property type="match status" value="16"/>
</dbReference>
<organism evidence="6 7">
    <name type="scientific">Magallana gigas</name>
    <name type="common">Pacific oyster</name>
    <name type="synonym">Crassostrea gigas</name>
    <dbReference type="NCBI Taxonomy" id="29159"/>
    <lineage>
        <taxon>Eukaryota</taxon>
        <taxon>Metazoa</taxon>
        <taxon>Spiralia</taxon>
        <taxon>Lophotrochozoa</taxon>
        <taxon>Mollusca</taxon>
        <taxon>Bivalvia</taxon>
        <taxon>Autobranchia</taxon>
        <taxon>Pteriomorphia</taxon>
        <taxon>Ostreida</taxon>
        <taxon>Ostreoidea</taxon>
        <taxon>Ostreidae</taxon>
        <taxon>Magallana</taxon>
    </lineage>
</organism>
<feature type="repeat" description="ANK" evidence="3">
    <location>
        <begin position="785"/>
        <end position="817"/>
    </location>
</feature>
<dbReference type="SUPFAM" id="SSF48403">
    <property type="entry name" value="Ankyrin repeat"/>
    <property type="match status" value="2"/>
</dbReference>
<reference evidence="6" key="1">
    <citation type="submission" date="2022-08" db="UniProtKB">
        <authorList>
            <consortium name="EnsemblMetazoa"/>
        </authorList>
    </citation>
    <scope>IDENTIFICATION</scope>
    <source>
        <strain evidence="6">05x7-T-G4-1.051#20</strain>
    </source>
</reference>
<evidence type="ECO:0000256" key="2">
    <source>
        <dbReference type="ARBA" id="ARBA00023043"/>
    </source>
</evidence>
<feature type="repeat" description="ANK" evidence="3">
    <location>
        <begin position="983"/>
        <end position="1015"/>
    </location>
</feature>
<dbReference type="Gene3D" id="3.40.50.300">
    <property type="entry name" value="P-loop containing nucleotide triphosphate hydrolases"/>
    <property type="match status" value="1"/>
</dbReference>
<keyword evidence="4" id="KW-0472">Membrane</keyword>
<sequence>MKNKYRYPVYSVTSCPTNAANWETAARRRNCSFDDVKPINRYMCVPNQEKTEFLEFCYDQIRPMVQPGNCIELAGTGTLNQVRCNAFRKGCPDNPYLSDSIYQHPACLDVNTNDKCYYEDPMCPNITATTERADLTMGGAGSSWVAGAVIGSLALVAIIILVVLFRRRIMAMFLQLTNAECVDGHFYSDTRMFRFVRDAITKHQCVLIHGEAGCGKSALMNHVGRSLQQNDYILKSITKFSEIDPDPSLESKTLYLFDDAFGIFNCDISFIDILKDYNDVEVLLRHRHSKLLMTSRNAVYRKLEKFNFSVVFHVIDLNDPILSLNDAEKNGIFQNTCKTPLAEHLDKALKCKHHSYPLLCVLFSDFHELQDSPFHFFVDPNKSFLSFLDNLQKNKLLTYCSLVFLALNGRVRCPLDYVKNTNINKKLTLVKQACTQHCDEHFSFENLVEGIENLVKNTRWFQKGDNDMYSFRHTFVYEIVAYHFGKNNKNTLLASMGYNYIAEKVRLVNEMNEECQTGLTLPVDIETLQERLLADIRDMKNFDVFTNACWENLSFCNTFQRSLQGLRMLDIEKWFWGSKNAENVTGKYGTKLSENEKSYIPLEYNESEWFRQKLLEDRSEKIIEKKIQYEIKMKAISWVIGYGISRILPDILEIKKSIKKVKSESLFDGVEQVRLLTLAILSENVDCFNIVMHYVDSKNINNNCLSKSGKDQTFFNKHRKFTPLTIACYKGFSAAIRKLVEKGSDVNFKDQNGSMPLVLACRFGFYSDCMYLVNNGADLNCSNENGITPLIAATMSRNYKIVTFLLGKNVQINQCTTRVKSPLYYAAKRGFSEIVGLLIEEKASVNICDNEGKSPLYWAAQNGFCNIAETLVNKEADINQCDTKGKSPLYCASKRGYFQIVQCLLHKGANVNITTHHNKTSLYRAAKRGHTDICKVLIEKHANVNKTDWKGCTPLYWASKRGHFDIVIILLKNKASPNNKNDKEKAALHCAAQAGYVDIAKELVNYGADIHIEDVRRRTPLYCASKRGHVEMVRYLIKCGCGSSINTPTVKSKSALFRAAKRNHVDVLKELIANNADVNLSDENGESPLYFAAQRGHLEVVRILLQEGADVNSSCKNKQTALYWASQGGYFAIAQLLVERGANIHHKADRDKTSLYCASKRGYFNIVQLLVEKGADVDCRNNKKQTPLLRACKRNHLKVVKYLLNHGADVNLKDTPIYRAAKYGHIEIVNHLLLKGGDKTIADKYGRSPVEMAQRMGHMDIVRILR</sequence>
<feature type="domain" description="Novel STAND NTPase 3" evidence="5">
    <location>
        <begin position="187"/>
        <end position="338"/>
    </location>
</feature>
<dbReference type="PROSITE" id="PS50297">
    <property type="entry name" value="ANK_REP_REGION"/>
    <property type="match status" value="14"/>
</dbReference>
<evidence type="ECO:0000313" key="7">
    <source>
        <dbReference type="Proteomes" id="UP000005408"/>
    </source>
</evidence>
<accession>A0A8W8JAX2</accession>
<feature type="repeat" description="ANK" evidence="3">
    <location>
        <begin position="818"/>
        <end position="850"/>
    </location>
</feature>
<evidence type="ECO:0000313" key="6">
    <source>
        <dbReference type="EnsemblMetazoa" id="G17496.1:cds"/>
    </source>
</evidence>
<dbReference type="GO" id="GO:0005634">
    <property type="term" value="C:nucleus"/>
    <property type="evidence" value="ECO:0007669"/>
    <property type="project" value="TreeGrafter"/>
</dbReference>
<feature type="repeat" description="ANK" evidence="3">
    <location>
        <begin position="752"/>
        <end position="784"/>
    </location>
</feature>
<feature type="repeat" description="ANK" evidence="3">
    <location>
        <begin position="884"/>
        <end position="916"/>
    </location>
</feature>
<proteinExistence type="predicted"/>
<feature type="repeat" description="ANK" evidence="3">
    <location>
        <begin position="950"/>
        <end position="982"/>
    </location>
</feature>
<keyword evidence="4" id="KW-1133">Transmembrane helix</keyword>
<dbReference type="GO" id="GO:0061629">
    <property type="term" value="F:RNA polymerase II-specific DNA-binding transcription factor binding"/>
    <property type="evidence" value="ECO:0007669"/>
    <property type="project" value="TreeGrafter"/>
</dbReference>
<feature type="repeat" description="ANK" evidence="3">
    <location>
        <begin position="1117"/>
        <end position="1149"/>
    </location>
</feature>
<dbReference type="SUPFAM" id="SSF52540">
    <property type="entry name" value="P-loop containing nucleoside triphosphate hydrolases"/>
    <property type="match status" value="1"/>
</dbReference>
<name>A0A8W8JAX2_MAGGI</name>
<feature type="repeat" description="ANK" evidence="3">
    <location>
        <begin position="1051"/>
        <end position="1083"/>
    </location>
</feature>